<evidence type="ECO:0000259" key="4">
    <source>
        <dbReference type="PROSITE" id="PS50042"/>
    </source>
</evidence>
<dbReference type="PANTHER" id="PTHR24567">
    <property type="entry name" value="CRP FAMILY TRANSCRIPTIONAL REGULATORY PROTEIN"/>
    <property type="match status" value="1"/>
</dbReference>
<dbReference type="GO" id="GO:0003700">
    <property type="term" value="F:DNA-binding transcription factor activity"/>
    <property type="evidence" value="ECO:0007669"/>
    <property type="project" value="TreeGrafter"/>
</dbReference>
<dbReference type="SUPFAM" id="SSF51206">
    <property type="entry name" value="cAMP-binding domain-like"/>
    <property type="match status" value="1"/>
</dbReference>
<reference evidence="5 6" key="1">
    <citation type="submission" date="2018-05" db="EMBL/GenBank/DDBJ databases">
        <title>Genomic Encyclopedia of Archaeal and Bacterial Type Strains, Phase II (KMG-II): from individual species to whole genera.</title>
        <authorList>
            <person name="Goeker M."/>
        </authorList>
    </citation>
    <scope>NUCLEOTIDE SEQUENCE [LARGE SCALE GENOMIC DNA]</scope>
    <source>
        <strain evidence="5 6">DSM 45184</strain>
    </source>
</reference>
<dbReference type="PRINTS" id="PR00103">
    <property type="entry name" value="CAMPKINASE"/>
</dbReference>
<keyword evidence="2" id="KW-0238">DNA-binding</keyword>
<dbReference type="InterPro" id="IPR036388">
    <property type="entry name" value="WH-like_DNA-bd_sf"/>
</dbReference>
<dbReference type="InterPro" id="IPR036390">
    <property type="entry name" value="WH_DNA-bd_sf"/>
</dbReference>
<evidence type="ECO:0000313" key="5">
    <source>
        <dbReference type="EMBL" id="PWK35895.1"/>
    </source>
</evidence>
<dbReference type="SUPFAM" id="SSF46785">
    <property type="entry name" value="Winged helix' DNA-binding domain"/>
    <property type="match status" value="1"/>
</dbReference>
<dbReference type="InterPro" id="IPR018490">
    <property type="entry name" value="cNMP-bd_dom_sf"/>
</dbReference>
<dbReference type="PANTHER" id="PTHR24567:SF74">
    <property type="entry name" value="HTH-TYPE TRANSCRIPTIONAL REGULATOR ARCR"/>
    <property type="match status" value="1"/>
</dbReference>
<keyword evidence="3" id="KW-0804">Transcription</keyword>
<dbReference type="OrthoDB" id="3578816at2"/>
<feature type="domain" description="Cyclic nucleotide-binding" evidence="4">
    <location>
        <begin position="4"/>
        <end position="124"/>
    </location>
</feature>
<dbReference type="RefSeq" id="WP_146246645.1">
    <property type="nucleotide sequence ID" value="NZ_BONA01000078.1"/>
</dbReference>
<evidence type="ECO:0000256" key="3">
    <source>
        <dbReference type="ARBA" id="ARBA00023163"/>
    </source>
</evidence>
<accession>A0A316ETQ1</accession>
<keyword evidence="1" id="KW-0805">Transcription regulation</keyword>
<organism evidence="5 6">
    <name type="scientific">Actinoplanes xinjiangensis</name>
    <dbReference type="NCBI Taxonomy" id="512350"/>
    <lineage>
        <taxon>Bacteria</taxon>
        <taxon>Bacillati</taxon>
        <taxon>Actinomycetota</taxon>
        <taxon>Actinomycetes</taxon>
        <taxon>Micromonosporales</taxon>
        <taxon>Micromonosporaceae</taxon>
        <taxon>Actinoplanes</taxon>
    </lineage>
</organism>
<evidence type="ECO:0000256" key="2">
    <source>
        <dbReference type="ARBA" id="ARBA00023125"/>
    </source>
</evidence>
<dbReference type="InterPro" id="IPR000595">
    <property type="entry name" value="cNMP-bd_dom"/>
</dbReference>
<keyword evidence="6" id="KW-1185">Reference proteome</keyword>
<dbReference type="CDD" id="cd00038">
    <property type="entry name" value="CAP_ED"/>
    <property type="match status" value="1"/>
</dbReference>
<evidence type="ECO:0000313" key="6">
    <source>
        <dbReference type="Proteomes" id="UP000245697"/>
    </source>
</evidence>
<gene>
    <name evidence="5" type="ORF">BC793_12596</name>
</gene>
<dbReference type="Pfam" id="PF00027">
    <property type="entry name" value="cNMP_binding"/>
    <property type="match status" value="1"/>
</dbReference>
<dbReference type="InterPro" id="IPR014710">
    <property type="entry name" value="RmlC-like_jellyroll"/>
</dbReference>
<dbReference type="InterPro" id="IPR012318">
    <property type="entry name" value="HTH_CRP"/>
</dbReference>
<dbReference type="PROSITE" id="PS50042">
    <property type="entry name" value="CNMP_BINDING_3"/>
    <property type="match status" value="1"/>
</dbReference>
<dbReference type="GO" id="GO:0003677">
    <property type="term" value="F:DNA binding"/>
    <property type="evidence" value="ECO:0007669"/>
    <property type="project" value="UniProtKB-KW"/>
</dbReference>
<protein>
    <submittedName>
        <fullName evidence="5">CRP-like cAMP-binding protein</fullName>
    </submittedName>
</protein>
<name>A0A316ETQ1_9ACTN</name>
<evidence type="ECO:0000256" key="1">
    <source>
        <dbReference type="ARBA" id="ARBA00023015"/>
    </source>
</evidence>
<dbReference type="SMART" id="SM00100">
    <property type="entry name" value="cNMP"/>
    <property type="match status" value="1"/>
</dbReference>
<dbReference type="Proteomes" id="UP000245697">
    <property type="component" value="Unassembled WGS sequence"/>
</dbReference>
<dbReference type="Gene3D" id="1.10.10.10">
    <property type="entry name" value="Winged helix-like DNA-binding domain superfamily/Winged helix DNA-binding domain"/>
    <property type="match status" value="1"/>
</dbReference>
<dbReference type="AlphaFoldDB" id="A0A316ETQ1"/>
<dbReference type="GO" id="GO:0005829">
    <property type="term" value="C:cytosol"/>
    <property type="evidence" value="ECO:0007669"/>
    <property type="project" value="TreeGrafter"/>
</dbReference>
<dbReference type="SMART" id="SM00419">
    <property type="entry name" value="HTH_CRP"/>
    <property type="match status" value="1"/>
</dbReference>
<dbReference type="Gene3D" id="2.60.120.10">
    <property type="entry name" value="Jelly Rolls"/>
    <property type="match status" value="1"/>
</dbReference>
<dbReference type="EMBL" id="QGGR01000025">
    <property type="protein sequence ID" value="PWK35895.1"/>
    <property type="molecule type" value="Genomic_DNA"/>
</dbReference>
<dbReference type="InterPro" id="IPR050397">
    <property type="entry name" value="Env_Response_Regulators"/>
</dbReference>
<comment type="caution">
    <text evidence="5">The sequence shown here is derived from an EMBL/GenBank/DDBJ whole genome shotgun (WGS) entry which is preliminary data.</text>
</comment>
<sequence length="223" mass="24272">MSTFLTQLPPRLVQEVLSLGQRRAFADGEHLIRHDDDGDFAVILCRARVKVIAVTAGGRSCLLGIRHSGDLLGEMSLLGGMPRCASVIADGPASGCVIPAPRFLQLLRQEPEVAHEVARTVAARLRQADARRADFTYPARVRVIRLIAEEVAEAAADNQPATVRHTQRDIADLIGSSEVTVQKALRELAISGLVTTGYGVLVVPRPARLVTEAHRLMETRHRL</sequence>
<proteinExistence type="predicted"/>
<dbReference type="Pfam" id="PF13545">
    <property type="entry name" value="HTH_Crp_2"/>
    <property type="match status" value="1"/>
</dbReference>